<name>A0ABD3HWJ9_9MARC</name>
<dbReference type="EMBL" id="JBJQOH010000003">
    <property type="protein sequence ID" value="KAL3694897.1"/>
    <property type="molecule type" value="Genomic_DNA"/>
</dbReference>
<organism evidence="2 3">
    <name type="scientific">Riccia sorocarpa</name>
    <dbReference type="NCBI Taxonomy" id="122646"/>
    <lineage>
        <taxon>Eukaryota</taxon>
        <taxon>Viridiplantae</taxon>
        <taxon>Streptophyta</taxon>
        <taxon>Embryophyta</taxon>
        <taxon>Marchantiophyta</taxon>
        <taxon>Marchantiopsida</taxon>
        <taxon>Marchantiidae</taxon>
        <taxon>Marchantiales</taxon>
        <taxon>Ricciaceae</taxon>
        <taxon>Riccia</taxon>
    </lineage>
</organism>
<reference evidence="2 3" key="1">
    <citation type="submission" date="2024-09" db="EMBL/GenBank/DDBJ databases">
        <title>Chromosome-scale assembly of Riccia sorocarpa.</title>
        <authorList>
            <person name="Paukszto L."/>
        </authorList>
    </citation>
    <scope>NUCLEOTIDE SEQUENCE [LARGE SCALE GENOMIC DNA]</scope>
    <source>
        <strain evidence="2">LP-2024</strain>
        <tissue evidence="2">Aerial parts of the thallus</tissue>
    </source>
</reference>
<feature type="compositionally biased region" description="Basic and acidic residues" evidence="1">
    <location>
        <begin position="324"/>
        <end position="337"/>
    </location>
</feature>
<proteinExistence type="predicted"/>
<accession>A0ABD3HWJ9</accession>
<protein>
    <submittedName>
        <fullName evidence="2">Uncharacterized protein</fullName>
    </submittedName>
</protein>
<feature type="region of interest" description="Disordered" evidence="1">
    <location>
        <begin position="165"/>
        <end position="337"/>
    </location>
</feature>
<gene>
    <name evidence="2" type="ORF">R1sor_008548</name>
</gene>
<sequence length="358" mass="39229">MAKGKDRLYYEDLVGKICTKFPVHGVWYVTLNVKDAALVIWKHEDPDPVSLGILLKTITNTTKVLEVLAMKDGGGFVRLSLDPKYLDKQVSKTALGGGLLSADRNQISVVINEVLRKQPNYKLLERESIKCALNAGLFGVLPKAAAHYLPHPEVATKVAPRTAPVARVDTDSEEEREIACDVKASQRHEAQRMTAAKEKFTKERGSQSKSQSSKDKGKLLVQEAPKKKPSVPTQAPSEKLLGSSMAAQAAETARLSRESKTDSNKRKRETQVTPPPPPQAAVVETSESEQAGSEEFDKGSDSGSESPPPSQPVGKRGAKLKTLKQMDKSHIDREKQDIRRKAVERCRVSAVPIVIPLE</sequence>
<feature type="compositionally biased region" description="Basic and acidic residues" evidence="1">
    <location>
        <begin position="177"/>
        <end position="218"/>
    </location>
</feature>
<dbReference type="AlphaFoldDB" id="A0ABD3HWJ9"/>
<evidence type="ECO:0000256" key="1">
    <source>
        <dbReference type="SAM" id="MobiDB-lite"/>
    </source>
</evidence>
<evidence type="ECO:0000313" key="3">
    <source>
        <dbReference type="Proteomes" id="UP001633002"/>
    </source>
</evidence>
<dbReference type="Proteomes" id="UP001633002">
    <property type="component" value="Unassembled WGS sequence"/>
</dbReference>
<keyword evidence="3" id="KW-1185">Reference proteome</keyword>
<comment type="caution">
    <text evidence="2">The sequence shown here is derived from an EMBL/GenBank/DDBJ whole genome shotgun (WGS) entry which is preliminary data.</text>
</comment>
<feature type="compositionally biased region" description="Basic and acidic residues" evidence="1">
    <location>
        <begin position="254"/>
        <end position="264"/>
    </location>
</feature>
<evidence type="ECO:0000313" key="2">
    <source>
        <dbReference type="EMBL" id="KAL3694897.1"/>
    </source>
</evidence>